<dbReference type="Pfam" id="PF20151">
    <property type="entry name" value="DUF6533"/>
    <property type="match status" value="1"/>
</dbReference>
<dbReference type="RefSeq" id="XP_041216368.1">
    <property type="nucleotide sequence ID" value="XM_041371791.1"/>
</dbReference>
<reference evidence="3" key="1">
    <citation type="journal article" date="2020" name="New Phytol.">
        <title>Comparative genomics reveals dynamic genome evolution in host specialist ectomycorrhizal fungi.</title>
        <authorList>
            <person name="Lofgren L.A."/>
            <person name="Nguyen N.H."/>
            <person name="Vilgalys R."/>
            <person name="Ruytinx J."/>
            <person name="Liao H.L."/>
            <person name="Branco S."/>
            <person name="Kuo A."/>
            <person name="LaButti K."/>
            <person name="Lipzen A."/>
            <person name="Andreopoulos W."/>
            <person name="Pangilinan J."/>
            <person name="Riley R."/>
            <person name="Hundley H."/>
            <person name="Na H."/>
            <person name="Barry K."/>
            <person name="Grigoriev I.V."/>
            <person name="Stajich J.E."/>
            <person name="Kennedy P.G."/>
        </authorList>
    </citation>
    <scope>NUCLEOTIDE SEQUENCE</scope>
    <source>
        <strain evidence="3">FC203</strain>
    </source>
</reference>
<dbReference type="EMBL" id="JABBWK010000346">
    <property type="protein sequence ID" value="KAG1885307.1"/>
    <property type="molecule type" value="Genomic_DNA"/>
</dbReference>
<comment type="caution">
    <text evidence="3">The sequence shown here is derived from an EMBL/GenBank/DDBJ whole genome shotgun (WGS) entry which is preliminary data.</text>
</comment>
<keyword evidence="1" id="KW-0812">Transmembrane</keyword>
<dbReference type="GeneID" id="64666089"/>
<evidence type="ECO:0000256" key="1">
    <source>
        <dbReference type="SAM" id="Phobius"/>
    </source>
</evidence>
<gene>
    <name evidence="3" type="ORF">F5891DRAFT_428754</name>
</gene>
<evidence type="ECO:0000313" key="4">
    <source>
        <dbReference type="Proteomes" id="UP001195769"/>
    </source>
</evidence>
<sequence length="86" mass="9986">MTVVSNDPSWWPTIHANIFYSYFVVASCAAVIYDWGLTFGQEVELIWRQRWSLMTVVYLVARYVAIGFSVIEILRMSVRLDSVSFL</sequence>
<keyword evidence="4" id="KW-1185">Reference proteome</keyword>
<accession>A0AAD4DN66</accession>
<dbReference type="InterPro" id="IPR045340">
    <property type="entry name" value="DUF6533"/>
</dbReference>
<dbReference type="Proteomes" id="UP001195769">
    <property type="component" value="Unassembled WGS sequence"/>
</dbReference>
<protein>
    <recommendedName>
        <fullName evidence="2">DUF6533 domain-containing protein</fullName>
    </recommendedName>
</protein>
<keyword evidence="1" id="KW-1133">Transmembrane helix</keyword>
<keyword evidence="1" id="KW-0472">Membrane</keyword>
<name>A0AAD4DN66_9AGAM</name>
<evidence type="ECO:0000259" key="2">
    <source>
        <dbReference type="Pfam" id="PF20151"/>
    </source>
</evidence>
<feature type="transmembrane region" description="Helical" evidence="1">
    <location>
        <begin position="51"/>
        <end position="71"/>
    </location>
</feature>
<proteinExistence type="predicted"/>
<feature type="transmembrane region" description="Helical" evidence="1">
    <location>
        <begin position="20"/>
        <end position="39"/>
    </location>
</feature>
<organism evidence="3 4">
    <name type="scientific">Suillus fuscotomentosus</name>
    <dbReference type="NCBI Taxonomy" id="1912939"/>
    <lineage>
        <taxon>Eukaryota</taxon>
        <taxon>Fungi</taxon>
        <taxon>Dikarya</taxon>
        <taxon>Basidiomycota</taxon>
        <taxon>Agaricomycotina</taxon>
        <taxon>Agaricomycetes</taxon>
        <taxon>Agaricomycetidae</taxon>
        <taxon>Boletales</taxon>
        <taxon>Suillineae</taxon>
        <taxon>Suillaceae</taxon>
        <taxon>Suillus</taxon>
    </lineage>
</organism>
<feature type="domain" description="DUF6533" evidence="2">
    <location>
        <begin position="22"/>
        <end position="66"/>
    </location>
</feature>
<evidence type="ECO:0000313" key="3">
    <source>
        <dbReference type="EMBL" id="KAG1885307.1"/>
    </source>
</evidence>
<dbReference type="AlphaFoldDB" id="A0AAD4DN66"/>